<evidence type="ECO:0000313" key="2">
    <source>
        <dbReference type="Proteomes" id="UP001368500"/>
    </source>
</evidence>
<evidence type="ECO:0000313" key="1">
    <source>
        <dbReference type="EMBL" id="MEK8025704.1"/>
    </source>
</evidence>
<dbReference type="EMBL" id="JBBUTF010000005">
    <property type="protein sequence ID" value="MEK8025704.1"/>
    <property type="molecule type" value="Genomic_DNA"/>
</dbReference>
<reference evidence="1 2" key="1">
    <citation type="submission" date="2024-04" db="EMBL/GenBank/DDBJ databases">
        <title>Novel species of the genus Ideonella isolated from streams.</title>
        <authorList>
            <person name="Lu H."/>
        </authorList>
    </citation>
    <scope>NUCLEOTIDE SEQUENCE [LARGE SCALE GENOMIC DNA]</scope>
    <source>
        <strain evidence="1 2">BYS139W</strain>
    </source>
</reference>
<proteinExistence type="predicted"/>
<dbReference type="RefSeq" id="WP_341373479.1">
    <property type="nucleotide sequence ID" value="NZ_JBBUTF010000005.1"/>
</dbReference>
<gene>
    <name evidence="1" type="ORF">AACH11_07005</name>
</gene>
<keyword evidence="2" id="KW-1185">Reference proteome</keyword>
<sequence length="80" mass="8941">MKTHTIEIQRIRALTDRHGLVLAKVDAFVQPMRPADGQDEDSVGPPASVISLSVEDARVLYQLLKKQFATIDGRKARSQR</sequence>
<dbReference type="Proteomes" id="UP001368500">
    <property type="component" value="Unassembled WGS sequence"/>
</dbReference>
<organism evidence="1 2">
    <name type="scientific">Pseudaquabacterium rugosum</name>
    <dbReference type="NCBI Taxonomy" id="2984194"/>
    <lineage>
        <taxon>Bacteria</taxon>
        <taxon>Pseudomonadati</taxon>
        <taxon>Pseudomonadota</taxon>
        <taxon>Betaproteobacteria</taxon>
        <taxon>Burkholderiales</taxon>
        <taxon>Sphaerotilaceae</taxon>
        <taxon>Pseudaquabacterium</taxon>
    </lineage>
</organism>
<name>A0ABU9B747_9BURK</name>
<comment type="caution">
    <text evidence="1">The sequence shown here is derived from an EMBL/GenBank/DDBJ whole genome shotgun (WGS) entry which is preliminary data.</text>
</comment>
<accession>A0ABU9B747</accession>
<protein>
    <submittedName>
        <fullName evidence="1">Uncharacterized protein</fullName>
    </submittedName>
</protein>